<name>A0A9W6T8U9_CANBO</name>
<dbReference type="AlphaFoldDB" id="A0A9W6T8U9"/>
<evidence type="ECO:0000313" key="3">
    <source>
        <dbReference type="Proteomes" id="UP001165120"/>
    </source>
</evidence>
<protein>
    <submittedName>
        <fullName evidence="2">Unnamed protein product</fullName>
    </submittedName>
</protein>
<dbReference type="EMBL" id="BSXN01005666">
    <property type="protein sequence ID" value="GME83102.1"/>
    <property type="molecule type" value="Genomic_DNA"/>
</dbReference>
<feature type="compositionally biased region" description="Basic and acidic residues" evidence="1">
    <location>
        <begin position="37"/>
        <end position="55"/>
    </location>
</feature>
<organism evidence="2 3">
    <name type="scientific">Candida boidinii</name>
    <name type="common">Yeast</name>
    <dbReference type="NCBI Taxonomy" id="5477"/>
    <lineage>
        <taxon>Eukaryota</taxon>
        <taxon>Fungi</taxon>
        <taxon>Dikarya</taxon>
        <taxon>Ascomycota</taxon>
        <taxon>Saccharomycotina</taxon>
        <taxon>Pichiomycetes</taxon>
        <taxon>Pichiales</taxon>
        <taxon>Pichiaceae</taxon>
        <taxon>Ogataea</taxon>
        <taxon>Ogataea/Candida clade</taxon>
    </lineage>
</organism>
<feature type="compositionally biased region" description="Basic and acidic residues" evidence="1">
    <location>
        <begin position="64"/>
        <end position="73"/>
    </location>
</feature>
<feature type="compositionally biased region" description="Polar residues" evidence="1">
    <location>
        <begin position="74"/>
        <end position="89"/>
    </location>
</feature>
<dbReference type="Proteomes" id="UP001165120">
    <property type="component" value="Unassembled WGS sequence"/>
</dbReference>
<evidence type="ECO:0000256" key="1">
    <source>
        <dbReference type="SAM" id="MobiDB-lite"/>
    </source>
</evidence>
<evidence type="ECO:0000313" key="2">
    <source>
        <dbReference type="EMBL" id="GME83102.1"/>
    </source>
</evidence>
<reference evidence="2" key="1">
    <citation type="submission" date="2023-04" db="EMBL/GenBank/DDBJ databases">
        <title>Candida boidinii NBRC 10035.</title>
        <authorList>
            <person name="Ichikawa N."/>
            <person name="Sato H."/>
            <person name="Tonouchi N."/>
        </authorList>
    </citation>
    <scope>NUCLEOTIDE SEQUENCE</scope>
    <source>
        <strain evidence="2">NBRC 10035</strain>
    </source>
</reference>
<feature type="region of interest" description="Disordered" evidence="1">
    <location>
        <begin position="30"/>
        <end position="110"/>
    </location>
</feature>
<keyword evidence="3" id="KW-1185">Reference proteome</keyword>
<proteinExistence type="predicted"/>
<comment type="caution">
    <text evidence="2">The sequence shown here is derived from an EMBL/GenBank/DDBJ whole genome shotgun (WGS) entry which is preliminary data.</text>
</comment>
<gene>
    <name evidence="2" type="ORF">Cboi02_000686700</name>
</gene>
<accession>A0A9W6T8U9</accession>
<sequence>MNQPHFVGSPNTNSLDALAVAAANLSDTKTVTNGAEMENKSVKRTPSDIKSKDDDIGMSSASDVLDHNVKDESSVNSISNSRFISTATLNKKDDGEGSASDEVPENMGSPSNILLNDPDLQQNGFGGPPLFMNSEMFGDWEFLFPDYVFDSMGNSE</sequence>